<sequence length="604" mass="67166">AEDGGDAGSDSEDGGDAGSDSEDGGDAGSEAEDGGDAGSDSEDGGNAGSEAEDGGVEQEDAPEEEPQKAAAESLCGNAGKYLPPHVLRAEETVAAQKREERERLKKHVQGLINRLSEPNMASISGQLEELYMAHSRKDMNDTLTGILMSACAPGTAMPGRLVMEHVLLVSILHRTVGIEVGAHFLEAVVRKFDDVYKKGTEGKECDNLFTIIAHLYNFHVVQSLLIFDILKKLIGTFTEKDIELILLMLRNVGFSLRKDDALSLKELITETQAKASGAGSKFQDQTRIRFMLETMLALKNNDMRKIPGYDPEPVEKLRKLQRALVRGAGSGTESQLRVSWDSVLNAEQTGRWWIVGSAWSGAPMISSQQKAPQKPLADLVEVSAKMLELARKQRMNTDVRRNIFCTIMTSEDFLDAFEKLLKLGLKDQQEREIVHVLMDCCLQEKTYNPFYAFLAGKFCDYERRFQMTFQFSIWDKFRDLENLPATNFSNLVSLVAHLLKTKSLPLSILKVIEFSELDKPRVHFLREVLHVLLMGTEAEDICFIFARVSDNPKLGVLREGLKLFISHFLLKSVQAHRSAEEASALRERAELATKALQGRPSLRM</sequence>
<dbReference type="STRING" id="59463.ENSMLUP00000008336"/>
<dbReference type="GO" id="GO:0042274">
    <property type="term" value="P:ribosomal small subunit biogenesis"/>
    <property type="evidence" value="ECO:0007669"/>
    <property type="project" value="TreeGrafter"/>
</dbReference>
<feature type="coiled-coil region" evidence="8">
    <location>
        <begin position="87"/>
        <end position="114"/>
    </location>
</feature>
<reference evidence="11 12" key="1">
    <citation type="journal article" date="2011" name="Nature">
        <title>A high-resolution map of human evolutionary constraint using 29 mammals.</title>
        <authorList>
            <person name="Lindblad-Toh K."/>
            <person name="Garber M."/>
            <person name="Zuk O."/>
            <person name="Lin M.F."/>
            <person name="Parker B.J."/>
            <person name="Washietl S."/>
            <person name="Kheradpour P."/>
            <person name="Ernst J."/>
            <person name="Jordan G."/>
            <person name="Mauceli E."/>
            <person name="Ward L.D."/>
            <person name="Lowe C.B."/>
            <person name="Holloway A.K."/>
            <person name="Clamp M."/>
            <person name="Gnerre S."/>
            <person name="Alfoldi J."/>
            <person name="Beal K."/>
            <person name="Chang J."/>
            <person name="Clawson H."/>
            <person name="Cuff J."/>
            <person name="Di Palma F."/>
            <person name="Fitzgerald S."/>
            <person name="Flicek P."/>
            <person name="Guttman M."/>
            <person name="Hubisz M.J."/>
            <person name="Jaffe D.B."/>
            <person name="Jungreis I."/>
            <person name="Kent W.J."/>
            <person name="Kostka D."/>
            <person name="Lara M."/>
            <person name="Martins A.L."/>
            <person name="Massingham T."/>
            <person name="Moltke I."/>
            <person name="Raney B.J."/>
            <person name="Rasmussen M.D."/>
            <person name="Robinson J."/>
            <person name="Stark A."/>
            <person name="Vilella A.J."/>
            <person name="Wen J."/>
            <person name="Xie X."/>
            <person name="Zody M.C."/>
            <person name="Baldwin J."/>
            <person name="Bloom T."/>
            <person name="Chin C.W."/>
            <person name="Heiman D."/>
            <person name="Nicol R."/>
            <person name="Nusbaum C."/>
            <person name="Young S."/>
            <person name="Wilkinson J."/>
            <person name="Worley K.C."/>
            <person name="Kovar C.L."/>
            <person name="Muzny D.M."/>
            <person name="Gibbs R.A."/>
            <person name="Cree A."/>
            <person name="Dihn H.H."/>
            <person name="Fowler G."/>
            <person name="Jhangiani S."/>
            <person name="Joshi V."/>
            <person name="Lee S."/>
            <person name="Lewis L.R."/>
            <person name="Nazareth L.V."/>
            <person name="Okwuonu G."/>
            <person name="Santibanez J."/>
            <person name="Warren W.C."/>
            <person name="Mardis E.R."/>
            <person name="Weinstock G.M."/>
            <person name="Wilson R.K."/>
            <person name="Delehaunty K."/>
            <person name="Dooling D."/>
            <person name="Fronik C."/>
            <person name="Fulton L."/>
            <person name="Fulton B."/>
            <person name="Graves T."/>
            <person name="Minx P."/>
            <person name="Sodergren E."/>
            <person name="Birney E."/>
            <person name="Margulies E.H."/>
            <person name="Herrero J."/>
            <person name="Green E.D."/>
            <person name="Haussler D."/>
            <person name="Siepel A."/>
            <person name="Goldman N."/>
            <person name="Pollard K.S."/>
            <person name="Pedersen J.S."/>
            <person name="Lander E.S."/>
            <person name="Kellis M."/>
        </authorList>
    </citation>
    <scope>NUCLEOTIDE SEQUENCE [LARGE SCALE GENOMIC DNA]</scope>
</reference>
<feature type="region of interest" description="Disordered" evidence="9">
    <location>
        <begin position="1"/>
        <end position="71"/>
    </location>
</feature>
<keyword evidence="3" id="KW-0539">Nucleus</keyword>
<evidence type="ECO:0000256" key="1">
    <source>
        <dbReference type="ARBA" id="ARBA00004604"/>
    </source>
</evidence>
<dbReference type="Pfam" id="PF02847">
    <property type="entry name" value="MA3"/>
    <property type="match status" value="1"/>
</dbReference>
<dbReference type="SMART" id="SM00544">
    <property type="entry name" value="MA3"/>
    <property type="match status" value="1"/>
</dbReference>
<name>G1PD17_MYOLU</name>
<comment type="subunit">
    <text evidence="5">May interact with EIF4A1, EIF4A2 and EIF4A3. Interacts with PPP1CA and PPP1CC.</text>
</comment>
<reference evidence="11" key="2">
    <citation type="submission" date="2025-08" db="UniProtKB">
        <authorList>
            <consortium name="Ensembl"/>
        </authorList>
    </citation>
    <scope>IDENTIFICATION</scope>
</reference>
<evidence type="ECO:0000256" key="6">
    <source>
        <dbReference type="ARBA" id="ARBA00072504"/>
    </source>
</evidence>
<organism evidence="11 12">
    <name type="scientific">Myotis lucifugus</name>
    <name type="common">Little brown bat</name>
    <dbReference type="NCBI Taxonomy" id="59463"/>
    <lineage>
        <taxon>Eukaryota</taxon>
        <taxon>Metazoa</taxon>
        <taxon>Chordata</taxon>
        <taxon>Craniata</taxon>
        <taxon>Vertebrata</taxon>
        <taxon>Euteleostomi</taxon>
        <taxon>Mammalia</taxon>
        <taxon>Eutheria</taxon>
        <taxon>Laurasiatheria</taxon>
        <taxon>Chiroptera</taxon>
        <taxon>Yangochiroptera</taxon>
        <taxon>Vespertilionidae</taxon>
        <taxon>Myotis</taxon>
    </lineage>
</organism>
<comment type="similarity">
    <text evidence="2">Belongs to the CWC22 family.</text>
</comment>
<gene>
    <name evidence="11" type="primary">NOM1</name>
</gene>
<evidence type="ECO:0000256" key="7">
    <source>
        <dbReference type="ARBA" id="ARBA00075714"/>
    </source>
</evidence>
<dbReference type="SUPFAM" id="SSF48371">
    <property type="entry name" value="ARM repeat"/>
    <property type="match status" value="1"/>
</dbReference>
<accession>G1PD17</accession>
<reference evidence="11" key="3">
    <citation type="submission" date="2025-09" db="UniProtKB">
        <authorList>
            <consortium name="Ensembl"/>
        </authorList>
    </citation>
    <scope>IDENTIFICATION</scope>
</reference>
<keyword evidence="12" id="KW-1185">Reference proteome</keyword>
<dbReference type="FunCoup" id="G1PD17">
    <property type="interactions" value="3681"/>
</dbReference>
<evidence type="ECO:0000256" key="4">
    <source>
        <dbReference type="ARBA" id="ARBA00054269"/>
    </source>
</evidence>
<dbReference type="Pfam" id="PF02854">
    <property type="entry name" value="MIF4G"/>
    <property type="match status" value="1"/>
</dbReference>
<evidence type="ECO:0000256" key="8">
    <source>
        <dbReference type="SAM" id="Coils"/>
    </source>
</evidence>
<dbReference type="HOGENOM" id="CLU_006786_4_0_1"/>
<dbReference type="eggNOG" id="KOG2141">
    <property type="taxonomic scope" value="Eukaryota"/>
</dbReference>
<dbReference type="PANTHER" id="PTHR18034:SF4">
    <property type="entry name" value="NUCLEOLAR MIF4G DOMAIN-CONTAINING PROTEIN 1"/>
    <property type="match status" value="1"/>
</dbReference>
<dbReference type="AlphaFoldDB" id="G1PD17"/>
<dbReference type="Gene3D" id="1.25.40.180">
    <property type="match status" value="1"/>
</dbReference>
<dbReference type="PANTHER" id="PTHR18034">
    <property type="entry name" value="CELL CYCLE CONTROL PROTEIN CWF22-RELATED"/>
    <property type="match status" value="1"/>
</dbReference>
<dbReference type="InterPro" id="IPR003891">
    <property type="entry name" value="Initiation_fac_eIF4g_MI"/>
</dbReference>
<dbReference type="GO" id="GO:0048820">
    <property type="term" value="P:hair follicle maturation"/>
    <property type="evidence" value="ECO:0007669"/>
    <property type="project" value="Ensembl"/>
</dbReference>
<dbReference type="GO" id="GO:0003723">
    <property type="term" value="F:RNA binding"/>
    <property type="evidence" value="ECO:0007669"/>
    <property type="project" value="InterPro"/>
</dbReference>
<evidence type="ECO:0000256" key="9">
    <source>
        <dbReference type="SAM" id="MobiDB-lite"/>
    </source>
</evidence>
<evidence type="ECO:0000256" key="2">
    <source>
        <dbReference type="ARBA" id="ARBA00006856"/>
    </source>
</evidence>
<dbReference type="PROSITE" id="PS51366">
    <property type="entry name" value="MI"/>
    <property type="match status" value="1"/>
</dbReference>
<comment type="function">
    <text evidence="4">Plays a role in targeting PPP1CA to the nucleolus.</text>
</comment>
<comment type="subcellular location">
    <subcellularLocation>
        <location evidence="1">Nucleus</location>
        <location evidence="1">Nucleolus</location>
    </subcellularLocation>
</comment>
<evidence type="ECO:0000313" key="11">
    <source>
        <dbReference type="Ensembl" id="ENSMLUP00000008336.2"/>
    </source>
</evidence>
<evidence type="ECO:0000313" key="12">
    <source>
        <dbReference type="Proteomes" id="UP000001074"/>
    </source>
</evidence>
<dbReference type="InterPro" id="IPR016024">
    <property type="entry name" value="ARM-type_fold"/>
</dbReference>
<dbReference type="InParanoid" id="G1PD17"/>
<dbReference type="InterPro" id="IPR003890">
    <property type="entry name" value="MIF4G-like_typ-3"/>
</dbReference>
<dbReference type="Proteomes" id="UP000001074">
    <property type="component" value="Unassembled WGS sequence"/>
</dbReference>
<dbReference type="GO" id="GO:0005730">
    <property type="term" value="C:nucleolus"/>
    <property type="evidence" value="ECO:0007669"/>
    <property type="project" value="UniProtKB-SubCell"/>
</dbReference>
<dbReference type="EMBL" id="AAPE02047023">
    <property type="status" value="NOT_ANNOTATED_CDS"/>
    <property type="molecule type" value="Genomic_DNA"/>
</dbReference>
<protein>
    <recommendedName>
        <fullName evidence="6">Nucleolar MIF4G domain-containing protein 1</fullName>
    </recommendedName>
    <alternativeName>
        <fullName evidence="7">SGD1 homolog</fullName>
    </alternativeName>
</protein>
<evidence type="ECO:0000256" key="3">
    <source>
        <dbReference type="ARBA" id="ARBA00023242"/>
    </source>
</evidence>
<dbReference type="GeneTree" id="ENSGT00940000153458"/>
<evidence type="ECO:0000259" key="10">
    <source>
        <dbReference type="PROSITE" id="PS51366"/>
    </source>
</evidence>
<dbReference type="FunFam" id="1.25.40.180:FF:000032">
    <property type="entry name" value="Nucleolar MIF4G domain-containing protein 1"/>
    <property type="match status" value="1"/>
</dbReference>
<feature type="compositionally biased region" description="Acidic residues" evidence="9">
    <location>
        <begin position="50"/>
        <end position="64"/>
    </location>
</feature>
<evidence type="ECO:0000256" key="5">
    <source>
        <dbReference type="ARBA" id="ARBA00063784"/>
    </source>
</evidence>
<feature type="domain" description="MI" evidence="10">
    <location>
        <begin position="398"/>
        <end position="514"/>
    </location>
</feature>
<proteinExistence type="inferred from homology"/>
<keyword evidence="8" id="KW-0175">Coiled coil</keyword>
<feature type="compositionally biased region" description="Acidic residues" evidence="9">
    <location>
        <begin position="1"/>
        <end position="43"/>
    </location>
</feature>
<dbReference type="SMART" id="SM00543">
    <property type="entry name" value="MIF4G"/>
    <property type="match status" value="1"/>
</dbReference>
<dbReference type="Ensembl" id="ENSMLUT00000009148.2">
    <property type="protein sequence ID" value="ENSMLUP00000008336.2"/>
    <property type="gene ID" value="ENSMLUG00000009129.2"/>
</dbReference>
<dbReference type="OMA" id="FMVDILN"/>
<dbReference type="InterPro" id="IPR050781">
    <property type="entry name" value="CWC22_splicing_factor"/>
</dbReference>